<evidence type="ECO:0000313" key="1">
    <source>
        <dbReference type="EMBL" id="WNZ48487.1"/>
    </source>
</evidence>
<dbReference type="AlphaFoldDB" id="A0AA97ASK4"/>
<accession>A0AA97ASK4</accession>
<name>A0AA97ASK4_LEPBY</name>
<sequence length="67" mass="8310">MAFYDRIEQELAVDEFWGTKLSQKYESGVRDIWEVKPPEAQKDSTFHVLHWSYRSLWKFRYLRHFAR</sequence>
<proteinExistence type="predicted"/>
<dbReference type="RefSeq" id="WP_316428738.1">
    <property type="nucleotide sequence ID" value="NZ_CP130144.1"/>
</dbReference>
<gene>
    <name evidence="1" type="ORF">Q2T42_11675</name>
</gene>
<organism evidence="1">
    <name type="scientific">Leptolyngbya boryana CZ1</name>
    <dbReference type="NCBI Taxonomy" id="3060204"/>
    <lineage>
        <taxon>Bacteria</taxon>
        <taxon>Bacillati</taxon>
        <taxon>Cyanobacteriota</taxon>
        <taxon>Cyanophyceae</taxon>
        <taxon>Leptolyngbyales</taxon>
        <taxon>Leptolyngbyaceae</taxon>
        <taxon>Leptolyngbya group</taxon>
        <taxon>Leptolyngbya</taxon>
    </lineage>
</organism>
<protein>
    <submittedName>
        <fullName evidence="1">Uncharacterized protein</fullName>
    </submittedName>
</protein>
<reference evidence="1" key="2">
    <citation type="submission" date="2023-07" db="EMBL/GenBank/DDBJ databases">
        <authorList>
            <person name="Bai X.-H."/>
            <person name="Wang H.-H."/>
            <person name="Wang J."/>
            <person name="Ma M.-Y."/>
            <person name="Hu H.-H."/>
            <person name="Song Z.-L."/>
            <person name="Ma H.-G."/>
            <person name="Fan Y."/>
            <person name="Du C.-Y."/>
            <person name="Xu J.-C."/>
        </authorList>
    </citation>
    <scope>NUCLEOTIDE SEQUENCE</scope>
    <source>
        <strain evidence="1">CZ1</strain>
    </source>
</reference>
<reference evidence="1" key="1">
    <citation type="journal article" date="2023" name="Plants (Basel)">
        <title>Genomic Analysis of Leptolyngbya boryana CZ1 Reveals Efficient Carbon Fixation Modules.</title>
        <authorList>
            <person name="Bai X."/>
            <person name="Wang H."/>
            <person name="Cheng W."/>
            <person name="Wang J."/>
            <person name="Ma M."/>
            <person name="Hu H."/>
            <person name="Song Z."/>
            <person name="Ma H."/>
            <person name="Fan Y."/>
            <person name="Du C."/>
            <person name="Xu J."/>
        </authorList>
    </citation>
    <scope>NUCLEOTIDE SEQUENCE</scope>
    <source>
        <strain evidence="1">CZ1</strain>
    </source>
</reference>
<dbReference type="EMBL" id="CP130144">
    <property type="protein sequence ID" value="WNZ48487.1"/>
    <property type="molecule type" value="Genomic_DNA"/>
</dbReference>